<dbReference type="AlphaFoldDB" id="A0AAV7NIQ5"/>
<gene>
    <name evidence="1" type="ORF">NDU88_004207</name>
</gene>
<keyword evidence="2" id="KW-1185">Reference proteome</keyword>
<dbReference type="EMBL" id="JANPWB010000012">
    <property type="protein sequence ID" value="KAJ1115988.1"/>
    <property type="molecule type" value="Genomic_DNA"/>
</dbReference>
<organism evidence="1 2">
    <name type="scientific">Pleurodeles waltl</name>
    <name type="common">Iberian ribbed newt</name>
    <dbReference type="NCBI Taxonomy" id="8319"/>
    <lineage>
        <taxon>Eukaryota</taxon>
        <taxon>Metazoa</taxon>
        <taxon>Chordata</taxon>
        <taxon>Craniata</taxon>
        <taxon>Vertebrata</taxon>
        <taxon>Euteleostomi</taxon>
        <taxon>Amphibia</taxon>
        <taxon>Batrachia</taxon>
        <taxon>Caudata</taxon>
        <taxon>Salamandroidea</taxon>
        <taxon>Salamandridae</taxon>
        <taxon>Pleurodelinae</taxon>
        <taxon>Pleurodeles</taxon>
    </lineage>
</organism>
<reference evidence="1" key="1">
    <citation type="journal article" date="2022" name="bioRxiv">
        <title>Sequencing and chromosome-scale assembly of the giantPleurodeles waltlgenome.</title>
        <authorList>
            <person name="Brown T."/>
            <person name="Elewa A."/>
            <person name="Iarovenko S."/>
            <person name="Subramanian E."/>
            <person name="Araus A.J."/>
            <person name="Petzold A."/>
            <person name="Susuki M."/>
            <person name="Suzuki K.-i.T."/>
            <person name="Hayashi T."/>
            <person name="Toyoda A."/>
            <person name="Oliveira C."/>
            <person name="Osipova E."/>
            <person name="Leigh N.D."/>
            <person name="Simon A."/>
            <person name="Yun M.H."/>
        </authorList>
    </citation>
    <scope>NUCLEOTIDE SEQUENCE</scope>
    <source>
        <strain evidence="1">20211129_DDA</strain>
        <tissue evidence="1">Liver</tissue>
    </source>
</reference>
<name>A0AAV7NIQ5_PLEWA</name>
<evidence type="ECO:0000313" key="1">
    <source>
        <dbReference type="EMBL" id="KAJ1115988.1"/>
    </source>
</evidence>
<evidence type="ECO:0000313" key="2">
    <source>
        <dbReference type="Proteomes" id="UP001066276"/>
    </source>
</evidence>
<proteinExistence type="predicted"/>
<sequence>MAAVCQLNAWVTCFRFHVVQTKNDSTKMAAGTRQTDVFAQPHHADEIAVCLQRTHNTVLLPNSQTILCPCGAAQPKTHRNIGECGGKDTPGCWCNLDALAQINQEDSAVVLYTSTTVKPLLPFSNASLSSEPERAALPARGIRER</sequence>
<protein>
    <submittedName>
        <fullName evidence="1">Uncharacterized protein</fullName>
    </submittedName>
</protein>
<comment type="caution">
    <text evidence="1">The sequence shown here is derived from an EMBL/GenBank/DDBJ whole genome shotgun (WGS) entry which is preliminary data.</text>
</comment>
<accession>A0AAV7NIQ5</accession>
<dbReference type="Proteomes" id="UP001066276">
    <property type="component" value="Chromosome 8"/>
</dbReference>